<dbReference type="AlphaFoldDB" id="A0A2S6ZEB2"/>
<evidence type="ECO:0000313" key="1">
    <source>
        <dbReference type="EMBL" id="PPT90601.1"/>
    </source>
</evidence>
<comment type="caution">
    <text evidence="1">The sequence shown here is derived from an EMBL/GenBank/DDBJ whole genome shotgun (WGS) entry which is preliminary data.</text>
</comment>
<accession>A0A2S6ZEB2</accession>
<feature type="non-terminal residue" evidence="1">
    <location>
        <position position="100"/>
    </location>
</feature>
<protein>
    <submittedName>
        <fullName evidence="1">Uncharacterized protein</fullName>
    </submittedName>
</protein>
<organism evidence="1 2">
    <name type="scientific">Xanthomonas arboricola pv. guizotiae</name>
    <dbReference type="NCBI Taxonomy" id="487867"/>
    <lineage>
        <taxon>Bacteria</taxon>
        <taxon>Pseudomonadati</taxon>
        <taxon>Pseudomonadota</taxon>
        <taxon>Gammaproteobacteria</taxon>
        <taxon>Lysobacterales</taxon>
        <taxon>Lysobacteraceae</taxon>
        <taxon>Xanthomonas</taxon>
    </lineage>
</organism>
<evidence type="ECO:0000313" key="2">
    <source>
        <dbReference type="Proteomes" id="UP000238049"/>
    </source>
</evidence>
<reference evidence="1 2" key="1">
    <citation type="submission" date="2016-08" db="EMBL/GenBank/DDBJ databases">
        <title>Evolution of the type three secretion system and type three effector repertoires in Xanthomonas.</title>
        <authorList>
            <person name="Merda D."/>
            <person name="Briand M."/>
            <person name="Bosis E."/>
            <person name="Rousseau C."/>
            <person name="Portier P."/>
            <person name="Jacques M.-A."/>
            <person name="Fischer-Le Saux M."/>
        </authorList>
    </citation>
    <scope>NUCLEOTIDE SEQUENCE [LARGE SCALE GENOMIC DNA]</scope>
    <source>
        <strain evidence="1 2">CFBP 7409</strain>
    </source>
</reference>
<dbReference type="EMBL" id="MDSL01000200">
    <property type="protein sequence ID" value="PPT90601.1"/>
    <property type="molecule type" value="Genomic_DNA"/>
</dbReference>
<sequence length="100" mass="11723">LIDAIELILTQERSRSHWLDEAVDLAFTTQLWRKTIVHRTEVGGEERIHRRLFEVCVFSSLANELKSGDVAVRGSETYADYREQLLPWEQCEPLLEDYCK</sequence>
<name>A0A2S6ZEB2_9XANT</name>
<gene>
    <name evidence="1" type="ORF">XarbCFBP7409_21475</name>
</gene>
<proteinExistence type="predicted"/>
<dbReference type="Proteomes" id="UP000238049">
    <property type="component" value="Unassembled WGS sequence"/>
</dbReference>
<feature type="non-terminal residue" evidence="1">
    <location>
        <position position="1"/>
    </location>
</feature>